<evidence type="ECO:0000256" key="8">
    <source>
        <dbReference type="ARBA" id="ARBA00022741"/>
    </source>
</evidence>
<evidence type="ECO:0000313" key="16">
    <source>
        <dbReference type="RefSeq" id="XP_011077104.1"/>
    </source>
</evidence>
<dbReference type="InParanoid" id="A0A6I9T4Q7"/>
<feature type="region of interest" description="Disordered" evidence="11">
    <location>
        <begin position="81"/>
        <end position="104"/>
    </location>
</feature>
<evidence type="ECO:0000313" key="15">
    <source>
        <dbReference type="Proteomes" id="UP000504604"/>
    </source>
</evidence>
<evidence type="ECO:0000256" key="5">
    <source>
        <dbReference type="ARBA" id="ARBA00022614"/>
    </source>
</evidence>
<evidence type="ECO:0000259" key="12">
    <source>
        <dbReference type="Pfam" id="PF00931"/>
    </source>
</evidence>
<dbReference type="InterPro" id="IPR044974">
    <property type="entry name" value="Disease_R_plants"/>
</dbReference>
<dbReference type="PANTHER" id="PTHR23155">
    <property type="entry name" value="DISEASE RESISTANCE PROTEIN RP"/>
    <property type="match status" value="1"/>
</dbReference>
<dbReference type="PRINTS" id="PR00364">
    <property type="entry name" value="DISEASERSIST"/>
</dbReference>
<dbReference type="Gene3D" id="1.10.8.430">
    <property type="entry name" value="Helical domain of apoptotic protease-activating factors"/>
    <property type="match status" value="1"/>
</dbReference>
<dbReference type="GO" id="GO:0009626">
    <property type="term" value="P:plant-type hypersensitive response"/>
    <property type="evidence" value="ECO:0007669"/>
    <property type="project" value="UniProtKB-KW"/>
</dbReference>
<keyword evidence="9" id="KW-0611">Plant defense</keyword>
<dbReference type="OrthoDB" id="1478287at2759"/>
<evidence type="ECO:0000256" key="11">
    <source>
        <dbReference type="SAM" id="MobiDB-lite"/>
    </source>
</evidence>
<reference evidence="16" key="1">
    <citation type="submission" date="2025-08" db="UniProtKB">
        <authorList>
            <consortium name="RefSeq"/>
        </authorList>
    </citation>
    <scope>IDENTIFICATION</scope>
</reference>
<keyword evidence="8" id="KW-0547">Nucleotide-binding</keyword>
<evidence type="ECO:0000256" key="1">
    <source>
        <dbReference type="ARBA" id="ARBA00002074"/>
    </source>
</evidence>
<dbReference type="GO" id="GO:0005524">
    <property type="term" value="F:ATP binding"/>
    <property type="evidence" value="ECO:0007669"/>
    <property type="project" value="UniProtKB-KW"/>
</dbReference>
<dbReference type="InterPro" id="IPR027417">
    <property type="entry name" value="P-loop_NTPase"/>
</dbReference>
<dbReference type="InterPro" id="IPR055414">
    <property type="entry name" value="LRR_R13L4/SHOC2-like"/>
</dbReference>
<keyword evidence="7" id="KW-0677">Repeat</keyword>
<evidence type="ECO:0000259" key="13">
    <source>
        <dbReference type="Pfam" id="PF23559"/>
    </source>
</evidence>
<dbReference type="Gene3D" id="1.10.10.10">
    <property type="entry name" value="Winged helix-like DNA-binding domain superfamily/Winged helix DNA-binding domain"/>
    <property type="match status" value="1"/>
</dbReference>
<evidence type="ECO:0000256" key="9">
    <source>
        <dbReference type="ARBA" id="ARBA00022821"/>
    </source>
</evidence>
<evidence type="ECO:0000256" key="10">
    <source>
        <dbReference type="ARBA" id="ARBA00022840"/>
    </source>
</evidence>
<dbReference type="Gene3D" id="1.20.5.4130">
    <property type="match status" value="1"/>
</dbReference>
<dbReference type="Pfam" id="PF23598">
    <property type="entry name" value="LRR_14"/>
    <property type="match status" value="1"/>
</dbReference>
<dbReference type="Gene3D" id="3.80.10.10">
    <property type="entry name" value="Ribonuclease Inhibitor"/>
    <property type="match status" value="1"/>
</dbReference>
<dbReference type="SUPFAM" id="SSF52540">
    <property type="entry name" value="P-loop containing nucleoside triphosphate hydrolases"/>
    <property type="match status" value="1"/>
</dbReference>
<dbReference type="KEGG" id="sind:105161189"/>
<dbReference type="Pfam" id="PF23559">
    <property type="entry name" value="WHD_DRP"/>
    <property type="match status" value="1"/>
</dbReference>
<dbReference type="InterPro" id="IPR002182">
    <property type="entry name" value="NB-ARC"/>
</dbReference>
<dbReference type="PANTHER" id="PTHR23155:SF1152">
    <property type="entry name" value="AAA+ ATPASE DOMAIN-CONTAINING PROTEIN"/>
    <property type="match status" value="1"/>
</dbReference>
<keyword evidence="5" id="KW-0433">Leucine-rich repeat</keyword>
<keyword evidence="4" id="KW-0963">Cytoplasm</keyword>
<dbReference type="InterPro" id="IPR042197">
    <property type="entry name" value="Apaf_helical"/>
</dbReference>
<dbReference type="FunFam" id="3.40.50.300:FF:001091">
    <property type="entry name" value="Probable disease resistance protein At1g61300"/>
    <property type="match status" value="1"/>
</dbReference>
<dbReference type="GO" id="GO:0051607">
    <property type="term" value="P:defense response to virus"/>
    <property type="evidence" value="ECO:0007669"/>
    <property type="project" value="UniProtKB-ARBA"/>
</dbReference>
<dbReference type="Gramene" id="SIN_1007069.t">
    <property type="protein sequence ID" value="SIN_1007069.t.cds1"/>
    <property type="gene ID" value="SIN_1007069"/>
</dbReference>
<evidence type="ECO:0000256" key="4">
    <source>
        <dbReference type="ARBA" id="ARBA00022490"/>
    </source>
</evidence>
<dbReference type="InterPro" id="IPR036388">
    <property type="entry name" value="WH-like_DNA-bd_sf"/>
</dbReference>
<evidence type="ECO:0000256" key="3">
    <source>
        <dbReference type="ARBA" id="ARBA00008894"/>
    </source>
</evidence>
<dbReference type="Gene3D" id="3.40.50.300">
    <property type="entry name" value="P-loop containing nucleotide triphosphate hydrolases"/>
    <property type="match status" value="1"/>
</dbReference>
<evidence type="ECO:0000256" key="7">
    <source>
        <dbReference type="ARBA" id="ARBA00022737"/>
    </source>
</evidence>
<feature type="domain" description="Disease resistance R13L4/SHOC-2-like LRR" evidence="14">
    <location>
        <begin position="559"/>
        <end position="869"/>
    </location>
</feature>
<proteinExistence type="inferred from homology"/>
<comment type="function">
    <text evidence="1">Confers resistance to late blight (Phytophthora infestans) races carrying the avirulence gene Avr1. Resistance proteins guard the plant against pathogens that contain an appropriate avirulence protein via an indirect interaction with this avirulence protein. That triggers a defense system including the hypersensitive response, which restricts the pathogen growth.</text>
</comment>
<keyword evidence="6" id="KW-0381">Hypersensitive response</keyword>
<evidence type="ECO:0000256" key="6">
    <source>
        <dbReference type="ARBA" id="ARBA00022667"/>
    </source>
</evidence>
<gene>
    <name evidence="16" type="primary">LOC105161189</name>
</gene>
<keyword evidence="10" id="KW-0067">ATP-binding</keyword>
<dbReference type="InterPro" id="IPR032675">
    <property type="entry name" value="LRR_dom_sf"/>
</dbReference>
<dbReference type="GO" id="GO:0005737">
    <property type="term" value="C:cytoplasm"/>
    <property type="evidence" value="ECO:0007669"/>
    <property type="project" value="UniProtKB-SubCell"/>
</dbReference>
<name>A0A6I9T4Q7_SESIN</name>
<dbReference type="SUPFAM" id="SSF52058">
    <property type="entry name" value="L domain-like"/>
    <property type="match status" value="1"/>
</dbReference>
<dbReference type="FunFam" id="1.10.10.10:FF:000322">
    <property type="entry name" value="Probable disease resistance protein At1g63360"/>
    <property type="match status" value="1"/>
</dbReference>
<dbReference type="Proteomes" id="UP000504604">
    <property type="component" value="Linkage group LG4"/>
</dbReference>
<dbReference type="InterPro" id="IPR058922">
    <property type="entry name" value="WHD_DRP"/>
</dbReference>
<organism evidence="15 16">
    <name type="scientific">Sesamum indicum</name>
    <name type="common">Oriental sesame</name>
    <name type="synonym">Sesamum orientale</name>
    <dbReference type="NCBI Taxonomy" id="4182"/>
    <lineage>
        <taxon>Eukaryota</taxon>
        <taxon>Viridiplantae</taxon>
        <taxon>Streptophyta</taxon>
        <taxon>Embryophyta</taxon>
        <taxon>Tracheophyta</taxon>
        <taxon>Spermatophyta</taxon>
        <taxon>Magnoliopsida</taxon>
        <taxon>eudicotyledons</taxon>
        <taxon>Gunneridae</taxon>
        <taxon>Pentapetalae</taxon>
        <taxon>asterids</taxon>
        <taxon>lamiids</taxon>
        <taxon>Lamiales</taxon>
        <taxon>Pedaliaceae</taxon>
        <taxon>Sesamum</taxon>
    </lineage>
</organism>
<dbReference type="GO" id="GO:0043531">
    <property type="term" value="F:ADP binding"/>
    <property type="evidence" value="ECO:0007669"/>
    <property type="project" value="InterPro"/>
</dbReference>
<protein>
    <submittedName>
        <fullName evidence="16">Late blight resistance protein homolog R1B-14</fullName>
    </submittedName>
</protein>
<evidence type="ECO:0000256" key="2">
    <source>
        <dbReference type="ARBA" id="ARBA00004496"/>
    </source>
</evidence>
<evidence type="ECO:0000259" key="14">
    <source>
        <dbReference type="Pfam" id="PF23598"/>
    </source>
</evidence>
<comment type="subcellular location">
    <subcellularLocation>
        <location evidence="2">Cytoplasm</location>
    </subcellularLocation>
</comment>
<feature type="domain" description="Disease resistance protein winged helix" evidence="13">
    <location>
        <begin position="434"/>
        <end position="504"/>
    </location>
</feature>
<dbReference type="Pfam" id="PF00931">
    <property type="entry name" value="NB-ARC"/>
    <property type="match status" value="1"/>
</dbReference>
<feature type="domain" description="NB-ARC" evidence="12">
    <location>
        <begin position="184"/>
        <end position="350"/>
    </location>
</feature>
<sequence length="898" mass="102934">MAYAAVASVSETLSLILNHHQYAVFLDQKRRLRSLHQHLKFLRAFLEDFPDKAIHLEGRIRDAATEAEDIIEHLLSEEIRSWSSTGGGGGRPRTVHPSPHRTANSISRRLQKMCQQLPKAAEVVGSIVEEVMGIKNSLGAVQDPQVLTHSSPPTTSSTALVPTKKYDQKIDAMVGFEEDLLATKTRLYGGSSKLEFIPIYGMGGIGKTTLARNAYGDSLIVEHFDIRAWLTVSQDYSVQQMLFALVDSIKPFNEKFDGEKHSYEQMSEQVYKSFKGRRYLVVLDDMWSTKAWDDVRRILPDDSNGSRIIITTRLQDVAAYADSSSPLHEMRFMDVDQSWILLRQKVFNEQHCPAELESTGMMIARSCKGLPLAIVVIAGILKTVSQTQASWEDIAKKVNLAVSAKDEQFGRILSLSYTHLPHHLRPCFLYMGCFPEDYEIHVSKLVQLWMAEGFMKPSVSKSFEEGAEEYLEDLVKRSLVLVNRRKSNGKIKSCSVHDLVRDLCIRKAREEKFVLYALDRYVDRILPKPIKDQHRLSIPRSTMLLFQNIFTPTIRTALYFQHCRLFPSSLKGFRLLRVLDAQKVTVMKFPAEVLELFHLRYLAFTRGYDDLCIPASISKLENLQTLFIYPYGGDNAFYSAICFQAEIWRMAQLRHLVFFMLDPLPSPCPRSFALENLQTLALLLNFRCSERIGQIFPSLKKLGLIYGKDRVLNWEFYGLHNLVHLHQLEKLKISMPISSWESHSPTWIPESRVPLWEKLAFPRMLKKLTLGGFMLSQQDMATIGSLPNLHVLKLRRCSFRGGKWETTEGEFAQLKFLKIESTNLKHWVTDSSHFPTLERLLLYHCPELYEIPNVIGEIPTLELIEVKSWDEFLGNSAKRIKQEQEDSGNECLRVRILK</sequence>
<dbReference type="AlphaFoldDB" id="A0A6I9T4Q7"/>
<keyword evidence="15" id="KW-1185">Reference proteome</keyword>
<dbReference type="GeneID" id="105161189"/>
<dbReference type="RefSeq" id="XP_011077104.1">
    <property type="nucleotide sequence ID" value="XM_011078802.2"/>
</dbReference>
<comment type="similarity">
    <text evidence="3">Belongs to the disease resistance NB-LRR family.</text>
</comment>
<accession>A0A6I9T4Q7</accession>